<dbReference type="Proteomes" id="UP001589833">
    <property type="component" value="Unassembled WGS sequence"/>
</dbReference>
<keyword evidence="2" id="KW-1185">Reference proteome</keyword>
<gene>
    <name evidence="1" type="ORF">ACFFH4_01390</name>
</gene>
<evidence type="ECO:0000313" key="1">
    <source>
        <dbReference type="EMBL" id="MFC0557705.1"/>
    </source>
</evidence>
<accession>A0ABV6NAE9</accession>
<protein>
    <submittedName>
        <fullName evidence="1">Uncharacterized protein</fullName>
    </submittedName>
</protein>
<sequence length="106" mass="12627">MEKTEKLKVFAQEMKEGFQLVKEKRDTEAIKKLQPFIELMRRSQAPHIRLFASYSLAQIRTGDLEGFLQTYSEVKEMEPKTEEETKFMQQLDGFFNDLMEELQKED</sequence>
<evidence type="ECO:0000313" key="2">
    <source>
        <dbReference type="Proteomes" id="UP001589833"/>
    </source>
</evidence>
<reference evidence="1 2" key="1">
    <citation type="submission" date="2024-09" db="EMBL/GenBank/DDBJ databases">
        <authorList>
            <person name="Sun Q."/>
            <person name="Mori K."/>
        </authorList>
    </citation>
    <scope>NUCLEOTIDE SEQUENCE [LARGE SCALE GENOMIC DNA]</scope>
    <source>
        <strain evidence="1 2">NCAIM B.02301</strain>
    </source>
</reference>
<dbReference type="EMBL" id="JBHLTR010000003">
    <property type="protein sequence ID" value="MFC0557705.1"/>
    <property type="molecule type" value="Genomic_DNA"/>
</dbReference>
<comment type="caution">
    <text evidence="1">The sequence shown here is derived from an EMBL/GenBank/DDBJ whole genome shotgun (WGS) entry which is preliminary data.</text>
</comment>
<dbReference type="RefSeq" id="WP_273843017.1">
    <property type="nucleotide sequence ID" value="NZ_JAQQWT010000006.1"/>
</dbReference>
<proteinExistence type="predicted"/>
<name>A0ABV6NAE9_9BACI</name>
<organism evidence="1 2">
    <name type="scientific">Halalkalibacter alkalisediminis</name>
    <dbReference type="NCBI Taxonomy" id="935616"/>
    <lineage>
        <taxon>Bacteria</taxon>
        <taxon>Bacillati</taxon>
        <taxon>Bacillota</taxon>
        <taxon>Bacilli</taxon>
        <taxon>Bacillales</taxon>
        <taxon>Bacillaceae</taxon>
        <taxon>Halalkalibacter</taxon>
    </lineage>
</organism>